<protein>
    <submittedName>
        <fullName evidence="1">Leucine-rich repeat extensin-like protein 1</fullName>
    </submittedName>
</protein>
<organism evidence="1 2">
    <name type="scientific">Melia azedarach</name>
    <name type="common">Chinaberry tree</name>
    <dbReference type="NCBI Taxonomy" id="155640"/>
    <lineage>
        <taxon>Eukaryota</taxon>
        <taxon>Viridiplantae</taxon>
        <taxon>Streptophyta</taxon>
        <taxon>Embryophyta</taxon>
        <taxon>Tracheophyta</taxon>
        <taxon>Spermatophyta</taxon>
        <taxon>Magnoliopsida</taxon>
        <taxon>eudicotyledons</taxon>
        <taxon>Gunneridae</taxon>
        <taxon>Pentapetalae</taxon>
        <taxon>rosids</taxon>
        <taxon>malvids</taxon>
        <taxon>Sapindales</taxon>
        <taxon>Meliaceae</taxon>
        <taxon>Melia</taxon>
    </lineage>
</organism>
<gene>
    <name evidence="1" type="ORF">OWV82_018881</name>
</gene>
<dbReference type="EMBL" id="CM051403">
    <property type="protein sequence ID" value="KAJ4709028.1"/>
    <property type="molecule type" value="Genomic_DNA"/>
</dbReference>
<dbReference type="Proteomes" id="UP001164539">
    <property type="component" value="Chromosome 10"/>
</dbReference>
<name>A0ACC1XE10_MELAZ</name>
<evidence type="ECO:0000313" key="1">
    <source>
        <dbReference type="EMBL" id="KAJ4709028.1"/>
    </source>
</evidence>
<evidence type="ECO:0000313" key="2">
    <source>
        <dbReference type="Proteomes" id="UP001164539"/>
    </source>
</evidence>
<proteinExistence type="predicted"/>
<sequence length="176" mass="19253">MDHLINSALGFRCRNWCVLLLKVGILGMIMLRSVAADDDQVGVPDTGVLCISDCATCPVICSPPPPKQSYTPPISHHSPPPQSYHHSPPPPSPPPESAMPPPPPEKSEPPINSWVTPPPPPFKYNNMPPAQGPPTPGQHEYPYPYYYFYASKASFLSCHASILVVALLSRVVLFFF</sequence>
<keyword evidence="2" id="KW-1185">Reference proteome</keyword>
<comment type="caution">
    <text evidence="1">The sequence shown here is derived from an EMBL/GenBank/DDBJ whole genome shotgun (WGS) entry which is preliminary data.</text>
</comment>
<accession>A0ACC1XE10</accession>
<reference evidence="1 2" key="1">
    <citation type="journal article" date="2023" name="Science">
        <title>Complex scaffold remodeling in plant triterpene biosynthesis.</title>
        <authorList>
            <person name="De La Pena R."/>
            <person name="Hodgson H."/>
            <person name="Liu J.C."/>
            <person name="Stephenson M.J."/>
            <person name="Martin A.C."/>
            <person name="Owen C."/>
            <person name="Harkess A."/>
            <person name="Leebens-Mack J."/>
            <person name="Jimenez L.E."/>
            <person name="Osbourn A."/>
            <person name="Sattely E.S."/>
        </authorList>
    </citation>
    <scope>NUCLEOTIDE SEQUENCE [LARGE SCALE GENOMIC DNA]</scope>
    <source>
        <strain evidence="2">cv. JPN11</strain>
        <tissue evidence="1">Leaf</tissue>
    </source>
</reference>